<dbReference type="GO" id="GO:0022857">
    <property type="term" value="F:transmembrane transporter activity"/>
    <property type="evidence" value="ECO:0007669"/>
    <property type="project" value="InterPro"/>
</dbReference>
<accession>A0A6P8YMT3</accession>
<dbReference type="AlphaFoldDB" id="A0A6P8YMT3"/>
<proteinExistence type="predicted"/>
<dbReference type="PANTHER" id="PTHR48021">
    <property type="match status" value="1"/>
</dbReference>
<keyword evidence="2 6" id="KW-0812">Transmembrane</keyword>
<dbReference type="OrthoDB" id="6612291at2759"/>
<feature type="transmembrane region" description="Helical" evidence="6">
    <location>
        <begin position="146"/>
        <end position="163"/>
    </location>
</feature>
<feature type="transmembrane region" description="Helical" evidence="6">
    <location>
        <begin position="449"/>
        <end position="467"/>
    </location>
</feature>
<dbReference type="InterPro" id="IPR005828">
    <property type="entry name" value="MFS_sugar_transport-like"/>
</dbReference>
<dbReference type="Pfam" id="PF00083">
    <property type="entry name" value="Sugar_tr"/>
    <property type="match status" value="1"/>
</dbReference>
<name>A0A6P8YMT3_THRPL</name>
<comment type="subcellular location">
    <subcellularLocation>
        <location evidence="1">Membrane</location>
        <topology evidence="1">Multi-pass membrane protein</topology>
    </subcellularLocation>
</comment>
<feature type="transmembrane region" description="Helical" evidence="6">
    <location>
        <begin position="320"/>
        <end position="344"/>
    </location>
</feature>
<dbReference type="RefSeq" id="XP_034238146.1">
    <property type="nucleotide sequence ID" value="XM_034382255.1"/>
</dbReference>
<sequence>MHHHDERTPLLAHHGEDQGATMGKEHQATPKHEVQPLVLGDKVDVVPAATKAGKEKDDLGAPAKKFSPFVRQAFVAAGPVMATVSSGMTTGYSAVLLPQLLHPNSTIPITSNQASWIASMAPLPMALGCLLAGLLLDRLGRRRSQLVICVPFTVGWVLLAVANDLPAILGGRFLTGLCVGLVGPPSMIYIGETASPAHRGLLLAAISLAVAVGILVAHVLGSLLHWRLTAWLCATAPIACVALLCPSPESPVWLAAKGNLAEATRAFRWLRGFDDAATLELHGLLSKHAVDQPTHPTAAAKAPTLPLWRQLLQRSFIKPFLIITIFFFIMQFSGVNAVAFYTVSIMKDVGGGLDEYVATIILDVVRVLMSCVACVLLRRTGRRPLAVLSAAVTGMSLLGLGAVLGFGDPARYPWLPTSLLVLYITAVSLGLVPLPWVMAGEVFPANLRGLGGGATSAFAFIYFFSVVKTGPELFAALTPAGAFAAYGAVALGGSIFLLAFLPETKNRTLQEIEEEMAGRHPGRLLRRKAELAEP</sequence>
<dbReference type="InterPro" id="IPR020846">
    <property type="entry name" value="MFS_dom"/>
</dbReference>
<keyword evidence="8" id="KW-1185">Reference proteome</keyword>
<evidence type="ECO:0000313" key="9">
    <source>
        <dbReference type="RefSeq" id="XP_034238146.1"/>
    </source>
</evidence>
<evidence type="ECO:0000256" key="4">
    <source>
        <dbReference type="ARBA" id="ARBA00023136"/>
    </source>
</evidence>
<feature type="transmembrane region" description="Helical" evidence="6">
    <location>
        <begin position="201"/>
        <end position="220"/>
    </location>
</feature>
<dbReference type="PROSITE" id="PS00217">
    <property type="entry name" value="SUGAR_TRANSPORT_2"/>
    <property type="match status" value="1"/>
</dbReference>
<dbReference type="GO" id="GO:0016020">
    <property type="term" value="C:membrane"/>
    <property type="evidence" value="ECO:0007669"/>
    <property type="project" value="UniProtKB-SubCell"/>
</dbReference>
<feature type="transmembrane region" description="Helical" evidence="6">
    <location>
        <begin position="114"/>
        <end position="134"/>
    </location>
</feature>
<dbReference type="InterPro" id="IPR036259">
    <property type="entry name" value="MFS_trans_sf"/>
</dbReference>
<dbReference type="PANTHER" id="PTHR48021:SF68">
    <property type="entry name" value="MAJOR FACILITATOR SUPERFAMILY (MFS) PROFILE DOMAIN-CONTAINING PROTEIN"/>
    <property type="match status" value="1"/>
</dbReference>
<dbReference type="SUPFAM" id="SSF103473">
    <property type="entry name" value="MFS general substrate transporter"/>
    <property type="match status" value="1"/>
</dbReference>
<dbReference type="InterPro" id="IPR050549">
    <property type="entry name" value="MFS_Trehalose_Transporter"/>
</dbReference>
<evidence type="ECO:0000256" key="6">
    <source>
        <dbReference type="SAM" id="Phobius"/>
    </source>
</evidence>
<dbReference type="Gene3D" id="1.20.1250.20">
    <property type="entry name" value="MFS general substrate transporter like domains"/>
    <property type="match status" value="1"/>
</dbReference>
<feature type="region of interest" description="Disordered" evidence="5">
    <location>
        <begin position="1"/>
        <end position="32"/>
    </location>
</feature>
<organism evidence="9">
    <name type="scientific">Thrips palmi</name>
    <name type="common">Melon thrips</name>
    <dbReference type="NCBI Taxonomy" id="161013"/>
    <lineage>
        <taxon>Eukaryota</taxon>
        <taxon>Metazoa</taxon>
        <taxon>Ecdysozoa</taxon>
        <taxon>Arthropoda</taxon>
        <taxon>Hexapoda</taxon>
        <taxon>Insecta</taxon>
        <taxon>Pterygota</taxon>
        <taxon>Neoptera</taxon>
        <taxon>Paraneoptera</taxon>
        <taxon>Thysanoptera</taxon>
        <taxon>Terebrantia</taxon>
        <taxon>Thripoidea</taxon>
        <taxon>Thripidae</taxon>
        <taxon>Thrips</taxon>
    </lineage>
</organism>
<feature type="transmembrane region" description="Helical" evidence="6">
    <location>
        <begin position="73"/>
        <end position="94"/>
    </location>
</feature>
<feature type="transmembrane region" description="Helical" evidence="6">
    <location>
        <begin position="356"/>
        <end position="377"/>
    </location>
</feature>
<evidence type="ECO:0000256" key="5">
    <source>
        <dbReference type="SAM" id="MobiDB-lite"/>
    </source>
</evidence>
<feature type="transmembrane region" description="Helical" evidence="6">
    <location>
        <begin position="384"/>
        <end position="406"/>
    </location>
</feature>
<evidence type="ECO:0000313" key="8">
    <source>
        <dbReference type="Proteomes" id="UP000515158"/>
    </source>
</evidence>
<keyword evidence="4 6" id="KW-0472">Membrane</keyword>
<dbReference type="Proteomes" id="UP000515158">
    <property type="component" value="Unplaced"/>
</dbReference>
<dbReference type="FunFam" id="1.20.1250.20:FF:000249">
    <property type="entry name" value="facilitated trehalose transporter Tret1"/>
    <property type="match status" value="1"/>
</dbReference>
<protein>
    <submittedName>
        <fullName evidence="9">Facilitated trehalose transporter Tret1-2 homolog isoform X2</fullName>
    </submittedName>
</protein>
<feature type="transmembrane region" description="Helical" evidence="6">
    <location>
        <begin position="418"/>
        <end position="437"/>
    </location>
</feature>
<evidence type="ECO:0000256" key="3">
    <source>
        <dbReference type="ARBA" id="ARBA00022989"/>
    </source>
</evidence>
<dbReference type="GeneID" id="117643391"/>
<feature type="transmembrane region" description="Helical" evidence="6">
    <location>
        <begin position="473"/>
        <end position="501"/>
    </location>
</feature>
<evidence type="ECO:0000256" key="2">
    <source>
        <dbReference type="ARBA" id="ARBA00022692"/>
    </source>
</evidence>
<dbReference type="InterPro" id="IPR005829">
    <property type="entry name" value="Sugar_transporter_CS"/>
</dbReference>
<keyword evidence="3 6" id="KW-1133">Transmembrane helix</keyword>
<reference evidence="9" key="1">
    <citation type="submission" date="2025-08" db="UniProtKB">
        <authorList>
            <consortium name="RefSeq"/>
        </authorList>
    </citation>
    <scope>IDENTIFICATION</scope>
    <source>
        <tissue evidence="9">Total insect</tissue>
    </source>
</reference>
<gene>
    <name evidence="9" type="primary">LOC117643391</name>
</gene>
<dbReference type="PRINTS" id="PR00171">
    <property type="entry name" value="SUGRTRNSPORT"/>
</dbReference>
<dbReference type="InterPro" id="IPR003663">
    <property type="entry name" value="Sugar/inositol_transpt"/>
</dbReference>
<dbReference type="PROSITE" id="PS50850">
    <property type="entry name" value="MFS"/>
    <property type="match status" value="1"/>
</dbReference>
<feature type="domain" description="Major facilitator superfamily (MFS) profile" evidence="7">
    <location>
        <begin position="71"/>
        <end position="505"/>
    </location>
</feature>
<evidence type="ECO:0000256" key="1">
    <source>
        <dbReference type="ARBA" id="ARBA00004141"/>
    </source>
</evidence>
<evidence type="ECO:0000259" key="7">
    <source>
        <dbReference type="PROSITE" id="PS50850"/>
    </source>
</evidence>